<dbReference type="GO" id="GO:0016787">
    <property type="term" value="F:hydrolase activity"/>
    <property type="evidence" value="ECO:0007669"/>
    <property type="project" value="UniProtKB-KW"/>
</dbReference>
<dbReference type="Pfam" id="PF12697">
    <property type="entry name" value="Abhydrolase_6"/>
    <property type="match status" value="1"/>
</dbReference>
<dbReference type="PANTHER" id="PTHR43194:SF2">
    <property type="entry name" value="PEROXISOMAL MEMBRANE PROTEIN LPX1"/>
    <property type="match status" value="1"/>
</dbReference>
<name>S9QUH4_CYSF2</name>
<sequence length="299" mass="32835">MFVHGGPGAYVRDFDRRFFAEFARDGFDVVLYDQFGAGRSPLGHARTYTHQNNVNDLVAVLERVNKPVVLVGQSYGATLVTSALMRAEVRDRVKYVVLTEPGKIPGAAFSSSPMMADKTTRAPDGARPPSAAVLARLMAPRALLALALPADQRYVSQEEFINHYTPDVQRALVANAFCKGDTGLLEAFEPERFNLLANFRISREAQGSPTPDLTGMSSSVLLLLGECSYIPRGRAMEYFDVYRIARSHLIPGVGHIPWGNERGQRLTREAIVRFVAQQPGPLPDEPTASDRNAFVSAGR</sequence>
<keyword evidence="4" id="KW-1185">Reference proteome</keyword>
<protein>
    <submittedName>
        <fullName evidence="3">Hydrolase, alpha/beta fold having protein</fullName>
    </submittedName>
</protein>
<comment type="caution">
    <text evidence="3">The sequence shown here is derived from an EMBL/GenBank/DDBJ whole genome shotgun (WGS) entry which is preliminary data.</text>
</comment>
<organism evidence="3 4">
    <name type="scientific">Cystobacter fuscus (strain ATCC 25194 / DSM 2262 / NBRC 100088 / M29)</name>
    <dbReference type="NCBI Taxonomy" id="1242864"/>
    <lineage>
        <taxon>Bacteria</taxon>
        <taxon>Pseudomonadati</taxon>
        <taxon>Myxococcota</taxon>
        <taxon>Myxococcia</taxon>
        <taxon>Myxococcales</taxon>
        <taxon>Cystobacterineae</taxon>
        <taxon>Archangiaceae</taxon>
        <taxon>Cystobacter</taxon>
    </lineage>
</organism>
<evidence type="ECO:0000256" key="1">
    <source>
        <dbReference type="SAM" id="MobiDB-lite"/>
    </source>
</evidence>
<dbReference type="AlphaFoldDB" id="S9QUH4"/>
<dbReference type="SUPFAM" id="SSF53474">
    <property type="entry name" value="alpha/beta-Hydrolases"/>
    <property type="match status" value="1"/>
</dbReference>
<dbReference type="Gene3D" id="3.40.50.1820">
    <property type="entry name" value="alpha/beta hydrolase"/>
    <property type="match status" value="1"/>
</dbReference>
<dbReference type="InterPro" id="IPR000073">
    <property type="entry name" value="AB_hydrolase_1"/>
</dbReference>
<evidence type="ECO:0000259" key="2">
    <source>
        <dbReference type="Pfam" id="PF12697"/>
    </source>
</evidence>
<gene>
    <name evidence="3" type="ORF">D187_002384</name>
</gene>
<evidence type="ECO:0000313" key="3">
    <source>
        <dbReference type="EMBL" id="EPX60298.1"/>
    </source>
</evidence>
<evidence type="ECO:0000313" key="4">
    <source>
        <dbReference type="Proteomes" id="UP000011682"/>
    </source>
</evidence>
<keyword evidence="3" id="KW-0378">Hydrolase</keyword>
<dbReference type="Proteomes" id="UP000011682">
    <property type="component" value="Unassembled WGS sequence"/>
</dbReference>
<feature type="region of interest" description="Disordered" evidence="1">
    <location>
        <begin position="278"/>
        <end position="299"/>
    </location>
</feature>
<proteinExistence type="predicted"/>
<dbReference type="InterPro" id="IPR050228">
    <property type="entry name" value="Carboxylesterase_BioH"/>
</dbReference>
<dbReference type="eggNOG" id="COG2267">
    <property type="taxonomic scope" value="Bacteria"/>
</dbReference>
<reference evidence="3" key="1">
    <citation type="submission" date="2013-05" db="EMBL/GenBank/DDBJ databases">
        <title>Genome assembly of Cystobacter fuscus DSM 2262.</title>
        <authorList>
            <person name="Sharma G."/>
            <person name="Khatri I."/>
            <person name="Kaur C."/>
            <person name="Mayilraj S."/>
            <person name="Subramanian S."/>
        </authorList>
    </citation>
    <scope>NUCLEOTIDE SEQUENCE [LARGE SCALE GENOMIC DNA]</scope>
    <source>
        <strain evidence="3">DSM 2262</strain>
    </source>
</reference>
<accession>S9QUH4</accession>
<dbReference type="PANTHER" id="PTHR43194">
    <property type="entry name" value="HYDROLASE ALPHA/BETA FOLD FAMILY"/>
    <property type="match status" value="1"/>
</dbReference>
<feature type="domain" description="AB hydrolase-1" evidence="2">
    <location>
        <begin position="2"/>
        <end position="259"/>
    </location>
</feature>
<dbReference type="InterPro" id="IPR029058">
    <property type="entry name" value="AB_hydrolase_fold"/>
</dbReference>
<dbReference type="EMBL" id="ANAH02000014">
    <property type="protein sequence ID" value="EPX60298.1"/>
    <property type="molecule type" value="Genomic_DNA"/>
</dbReference>